<dbReference type="SUPFAM" id="SSF53098">
    <property type="entry name" value="Ribonuclease H-like"/>
    <property type="match status" value="1"/>
</dbReference>
<evidence type="ECO:0000313" key="2">
    <source>
        <dbReference type="Proteomes" id="UP001454036"/>
    </source>
</evidence>
<accession>A0AAV3NL76</accession>
<name>A0AAV3NL76_LITER</name>
<dbReference type="InterPro" id="IPR036397">
    <property type="entry name" value="RNaseH_sf"/>
</dbReference>
<dbReference type="PANTHER" id="PTHR47266">
    <property type="entry name" value="ENDONUCLEASE-RELATED"/>
    <property type="match status" value="1"/>
</dbReference>
<proteinExistence type="predicted"/>
<sequence>MPESAEGHVYILAATDYFSKWAEVVPLLNGRKEEVPICVLNSSSRSITSPYYPQANGLVEAFNKTLCNILKKVVTTPYALVYGFEAVLPLEVQIPSLGVAVNEGFTHEKSMQLRLQELDSLDERVKVGPNNGRYLKKYYP</sequence>
<protein>
    <recommendedName>
        <fullName evidence="3">Integrase catalytic domain-containing protein</fullName>
    </recommendedName>
</protein>
<dbReference type="GO" id="GO:0003676">
    <property type="term" value="F:nucleic acid binding"/>
    <property type="evidence" value="ECO:0007669"/>
    <property type="project" value="InterPro"/>
</dbReference>
<dbReference type="InterPro" id="IPR052160">
    <property type="entry name" value="Gypsy_RT_Integrase-like"/>
</dbReference>
<dbReference type="InterPro" id="IPR012337">
    <property type="entry name" value="RNaseH-like_sf"/>
</dbReference>
<dbReference type="Proteomes" id="UP001454036">
    <property type="component" value="Unassembled WGS sequence"/>
</dbReference>
<reference evidence="1 2" key="1">
    <citation type="submission" date="2024-01" db="EMBL/GenBank/DDBJ databases">
        <title>The complete chloroplast genome sequence of Lithospermum erythrorhizon: insights into the phylogenetic relationship among Boraginaceae species and the maternal lineages of purple gromwells.</title>
        <authorList>
            <person name="Okada T."/>
            <person name="Watanabe K."/>
        </authorList>
    </citation>
    <scope>NUCLEOTIDE SEQUENCE [LARGE SCALE GENOMIC DNA]</scope>
</reference>
<keyword evidence="2" id="KW-1185">Reference proteome</keyword>
<comment type="caution">
    <text evidence="1">The sequence shown here is derived from an EMBL/GenBank/DDBJ whole genome shotgun (WGS) entry which is preliminary data.</text>
</comment>
<dbReference type="Gene3D" id="3.30.420.10">
    <property type="entry name" value="Ribonuclease H-like superfamily/Ribonuclease H"/>
    <property type="match status" value="1"/>
</dbReference>
<dbReference type="AlphaFoldDB" id="A0AAV3NL76"/>
<organism evidence="1 2">
    <name type="scientific">Lithospermum erythrorhizon</name>
    <name type="common">Purple gromwell</name>
    <name type="synonym">Lithospermum officinale var. erythrorhizon</name>
    <dbReference type="NCBI Taxonomy" id="34254"/>
    <lineage>
        <taxon>Eukaryota</taxon>
        <taxon>Viridiplantae</taxon>
        <taxon>Streptophyta</taxon>
        <taxon>Embryophyta</taxon>
        <taxon>Tracheophyta</taxon>
        <taxon>Spermatophyta</taxon>
        <taxon>Magnoliopsida</taxon>
        <taxon>eudicotyledons</taxon>
        <taxon>Gunneridae</taxon>
        <taxon>Pentapetalae</taxon>
        <taxon>asterids</taxon>
        <taxon>lamiids</taxon>
        <taxon>Boraginales</taxon>
        <taxon>Boraginaceae</taxon>
        <taxon>Boraginoideae</taxon>
        <taxon>Lithospermeae</taxon>
        <taxon>Lithospermum</taxon>
    </lineage>
</organism>
<dbReference type="EMBL" id="BAABME010000037">
    <property type="protein sequence ID" value="GAA0138815.1"/>
    <property type="molecule type" value="Genomic_DNA"/>
</dbReference>
<evidence type="ECO:0000313" key="1">
    <source>
        <dbReference type="EMBL" id="GAA0138815.1"/>
    </source>
</evidence>
<evidence type="ECO:0008006" key="3">
    <source>
        <dbReference type="Google" id="ProtNLM"/>
    </source>
</evidence>
<gene>
    <name evidence="1" type="ORF">LIER_00486</name>
</gene>